<evidence type="ECO:0000313" key="2">
    <source>
        <dbReference type="Proteomes" id="UP000177325"/>
    </source>
</evidence>
<organism evidence="1 2">
    <name type="scientific">Candidatus Kaiserbacteria bacterium RIFCSPLOWO2_12_FULL_45_26</name>
    <dbReference type="NCBI Taxonomy" id="1798525"/>
    <lineage>
        <taxon>Bacteria</taxon>
        <taxon>Candidatus Kaiseribacteriota</taxon>
    </lineage>
</organism>
<proteinExistence type="predicted"/>
<protein>
    <recommendedName>
        <fullName evidence="3">General secretion pathway GspH domain-containing protein</fullName>
    </recommendedName>
</protein>
<dbReference type="Proteomes" id="UP000177325">
    <property type="component" value="Unassembled WGS sequence"/>
</dbReference>
<sequence>MLVMAMVIIIGVFTSSIGIAYYQSQILNETTDNLVSTLRQAQGSAQSGKNNHAFGVFIDEDSYVLFEGQDYLSRIIDQDVVFPINSNVTISGPSEIIFTELTGNANVSDTLYISLGTKEKQISILDTGYIDK</sequence>
<accession>A0A1F6FH89</accession>
<reference evidence="1 2" key="1">
    <citation type="journal article" date="2016" name="Nat. Commun.">
        <title>Thousands of microbial genomes shed light on interconnected biogeochemical processes in an aquifer system.</title>
        <authorList>
            <person name="Anantharaman K."/>
            <person name="Brown C.T."/>
            <person name="Hug L.A."/>
            <person name="Sharon I."/>
            <person name="Castelle C.J."/>
            <person name="Probst A.J."/>
            <person name="Thomas B.C."/>
            <person name="Singh A."/>
            <person name="Wilkins M.J."/>
            <person name="Karaoz U."/>
            <person name="Brodie E.L."/>
            <person name="Williams K.H."/>
            <person name="Hubbard S.S."/>
            <person name="Banfield J.F."/>
        </authorList>
    </citation>
    <scope>NUCLEOTIDE SEQUENCE [LARGE SCALE GENOMIC DNA]</scope>
</reference>
<dbReference type="STRING" id="1798525.A3G90_04210"/>
<dbReference type="EMBL" id="MFMM01000001">
    <property type="protein sequence ID" value="OGG85232.1"/>
    <property type="molecule type" value="Genomic_DNA"/>
</dbReference>
<dbReference type="AlphaFoldDB" id="A0A1F6FH89"/>
<name>A0A1F6FH89_9BACT</name>
<gene>
    <name evidence="1" type="ORF">A3G90_04210</name>
</gene>
<evidence type="ECO:0008006" key="3">
    <source>
        <dbReference type="Google" id="ProtNLM"/>
    </source>
</evidence>
<evidence type="ECO:0000313" key="1">
    <source>
        <dbReference type="EMBL" id="OGG85232.1"/>
    </source>
</evidence>
<comment type="caution">
    <text evidence="1">The sequence shown here is derived from an EMBL/GenBank/DDBJ whole genome shotgun (WGS) entry which is preliminary data.</text>
</comment>